<reference evidence="2 3" key="1">
    <citation type="submission" date="2021-03" db="EMBL/GenBank/DDBJ databases">
        <authorList>
            <person name="King G.J."/>
            <person name="Bancroft I."/>
            <person name="Baten A."/>
            <person name="Bloomfield J."/>
            <person name="Borpatragohain P."/>
            <person name="He Z."/>
            <person name="Irish N."/>
            <person name="Irwin J."/>
            <person name="Liu K."/>
            <person name="Mauleon R.P."/>
            <person name="Moore J."/>
            <person name="Morris R."/>
            <person name="Ostergaard L."/>
            <person name="Wang B."/>
            <person name="Wells R."/>
        </authorList>
    </citation>
    <scope>NUCLEOTIDE SEQUENCE [LARGE SCALE GENOMIC DNA]</scope>
    <source>
        <strain evidence="2">R-o-18</strain>
        <tissue evidence="2">Leaf</tissue>
    </source>
</reference>
<gene>
    <name evidence="2" type="primary">A06p031790.1_BraROA</name>
    <name evidence="2" type="ORF">IGI04_042805</name>
</gene>
<evidence type="ECO:0000313" key="2">
    <source>
        <dbReference type="EMBL" id="KAG5373879.1"/>
    </source>
</evidence>
<feature type="region of interest" description="Disordered" evidence="1">
    <location>
        <begin position="1"/>
        <end position="40"/>
    </location>
</feature>
<feature type="non-terminal residue" evidence="2">
    <location>
        <position position="537"/>
    </location>
</feature>
<comment type="caution">
    <text evidence="2">The sequence shown here is derived from an EMBL/GenBank/DDBJ whole genome shotgun (WGS) entry which is preliminary data.</text>
</comment>
<accession>A0ABQ7KIH7</accession>
<organism evidence="2 3">
    <name type="scientific">Brassica rapa subsp. trilocularis</name>
    <dbReference type="NCBI Taxonomy" id="1813537"/>
    <lineage>
        <taxon>Eukaryota</taxon>
        <taxon>Viridiplantae</taxon>
        <taxon>Streptophyta</taxon>
        <taxon>Embryophyta</taxon>
        <taxon>Tracheophyta</taxon>
        <taxon>Spermatophyta</taxon>
        <taxon>Magnoliopsida</taxon>
        <taxon>eudicotyledons</taxon>
        <taxon>Gunneridae</taxon>
        <taxon>Pentapetalae</taxon>
        <taxon>rosids</taxon>
        <taxon>malvids</taxon>
        <taxon>Brassicales</taxon>
        <taxon>Brassicaceae</taxon>
        <taxon>Brassiceae</taxon>
        <taxon>Brassica</taxon>
    </lineage>
</organism>
<name>A0ABQ7KIH7_BRACM</name>
<feature type="region of interest" description="Disordered" evidence="1">
    <location>
        <begin position="133"/>
        <end position="152"/>
    </location>
</feature>
<dbReference type="EMBL" id="JADBGQ010000079">
    <property type="protein sequence ID" value="KAG5373879.1"/>
    <property type="molecule type" value="Genomic_DNA"/>
</dbReference>
<feature type="compositionally biased region" description="Polar residues" evidence="1">
    <location>
        <begin position="138"/>
        <end position="152"/>
    </location>
</feature>
<feature type="compositionally biased region" description="Basic and acidic residues" evidence="1">
    <location>
        <begin position="1"/>
        <end position="33"/>
    </location>
</feature>
<evidence type="ECO:0000313" key="3">
    <source>
        <dbReference type="Proteomes" id="UP000823674"/>
    </source>
</evidence>
<feature type="region of interest" description="Disordered" evidence="1">
    <location>
        <begin position="303"/>
        <end position="371"/>
    </location>
</feature>
<protein>
    <submittedName>
        <fullName evidence="2">Uncharacterized protein</fullName>
    </submittedName>
</protein>
<dbReference type="Proteomes" id="UP000823674">
    <property type="component" value="Unassembled WGS sequence"/>
</dbReference>
<proteinExistence type="predicted"/>
<evidence type="ECO:0000256" key="1">
    <source>
        <dbReference type="SAM" id="MobiDB-lite"/>
    </source>
</evidence>
<keyword evidence="3" id="KW-1185">Reference proteome</keyword>
<feature type="compositionally biased region" description="Basic and acidic residues" evidence="1">
    <location>
        <begin position="331"/>
        <end position="365"/>
    </location>
</feature>
<sequence>MDLRQKDKEKAKEKEKEVSPGDRTPKVRGKDSLILRPWPDQIPMKDQKWTVVREKHHEDRGHGKMCGKEATGASGAVGQDGAEQTGVLPAGTIPTTVLPALVEQVDNATGLPVGPTLPTEVNETNVDEQQELVHGEDTGSSNVGAGSGQNVDANNVRVTGAEEVIEPTIRGLVEAMQVMGAQIASLTQAFTPLVNSSVGQANPPVRVAAGVTDVGAGRTALSCKATKVRDVGRLAGQFRDEARPPHLVCMSYPRMWMGLGLSKRSMLTGAGGLAQSAGNSWGSAQSSERCVLVRISVGESGTVTGRADGPGAGRFDQMGLRLGIGSGQAPRRMDLRQKDKEKAKEKEKEVAPGDRTPKVRGKDSLILRPWPDPIPMKDQKWTVVREKHHEDRGPGKMCGDWVDSENCVIIVAYCATYDEPHIKLKLLTRRIHQRKPFVVQISDAPTLAETIHGADLSSWNPNPSQQDFSIQIQILRLQLPVQNRASSRSHHRQLEFPINQLAKEATRDPIGGSVRPARVRVLSAHLGGPVSTICKTK</sequence>